<protein>
    <submittedName>
        <fullName evidence="2">Uncharacterized protein</fullName>
    </submittedName>
</protein>
<reference evidence="2 3" key="1">
    <citation type="journal article" date="2010" name="Stand. Genomic Sci.">
        <title>Complete genome sequence of Spirosoma linguale type strain (1).</title>
        <authorList>
            <person name="Lail K."/>
            <person name="Sikorski J."/>
            <person name="Saunders E."/>
            <person name="Lapidus A."/>
            <person name="Glavina Del Rio T."/>
            <person name="Copeland A."/>
            <person name="Tice H."/>
            <person name="Cheng J.-F."/>
            <person name="Lucas S."/>
            <person name="Nolan M."/>
            <person name="Bruce D."/>
            <person name="Goodwin L."/>
            <person name="Pitluck S."/>
            <person name="Ivanova N."/>
            <person name="Mavromatis K."/>
            <person name="Ovchinnikova G."/>
            <person name="Pati A."/>
            <person name="Chen A."/>
            <person name="Palaniappan K."/>
            <person name="Land M."/>
            <person name="Hauser L."/>
            <person name="Chang Y.-J."/>
            <person name="Jeffries C.D."/>
            <person name="Chain P."/>
            <person name="Brettin T."/>
            <person name="Detter J.C."/>
            <person name="Schuetze A."/>
            <person name="Rohde M."/>
            <person name="Tindall B.J."/>
            <person name="Goeker M."/>
            <person name="Bristow J."/>
            <person name="Eisen J.A."/>
            <person name="Markowitz V."/>
            <person name="Hugenholtz P."/>
            <person name="Kyrpides N.C."/>
            <person name="Klenk H.-P."/>
            <person name="Chen F."/>
        </authorList>
    </citation>
    <scope>NUCLEOTIDE SEQUENCE [LARGE SCALE GENOMIC DNA]</scope>
    <source>
        <strain evidence="3">ATCC 33905 / DSM 74 / LMG 10896 / Claus 1</strain>
    </source>
</reference>
<feature type="compositionally biased region" description="Basic and acidic residues" evidence="1">
    <location>
        <begin position="39"/>
        <end position="53"/>
    </location>
</feature>
<keyword evidence="3" id="KW-1185">Reference proteome</keyword>
<dbReference type="Proteomes" id="UP000002028">
    <property type="component" value="Chromosome"/>
</dbReference>
<sequence length="60" mass="6630">MNLFIKYYSPQIGGANSSKNQKEEGKAGKSGSHQRSTKKTTEKNDPDKNENTKKNANSVD</sequence>
<dbReference type="KEGG" id="sli:Slin_2338"/>
<dbReference type="EMBL" id="CP001769">
    <property type="protein sequence ID" value="ADB38359.1"/>
    <property type="molecule type" value="Genomic_DNA"/>
</dbReference>
<dbReference type="STRING" id="504472.Slin_2338"/>
<proteinExistence type="predicted"/>
<dbReference type="AlphaFoldDB" id="D2QFI5"/>
<evidence type="ECO:0000313" key="2">
    <source>
        <dbReference type="EMBL" id="ADB38359.1"/>
    </source>
</evidence>
<evidence type="ECO:0000313" key="3">
    <source>
        <dbReference type="Proteomes" id="UP000002028"/>
    </source>
</evidence>
<evidence type="ECO:0000256" key="1">
    <source>
        <dbReference type="SAM" id="MobiDB-lite"/>
    </source>
</evidence>
<name>D2QFI5_SPILD</name>
<dbReference type="eggNOG" id="ENOG502ZPX0">
    <property type="taxonomic scope" value="Bacteria"/>
</dbReference>
<dbReference type="RefSeq" id="WP_012926894.1">
    <property type="nucleotide sequence ID" value="NC_013730.1"/>
</dbReference>
<feature type="region of interest" description="Disordered" evidence="1">
    <location>
        <begin position="1"/>
        <end position="60"/>
    </location>
</feature>
<accession>D2QFI5</accession>
<gene>
    <name evidence="2" type="ordered locus">Slin_2338</name>
</gene>
<organism evidence="2 3">
    <name type="scientific">Spirosoma linguale (strain ATCC 33905 / DSM 74 / LMG 10896 / Claus 1)</name>
    <dbReference type="NCBI Taxonomy" id="504472"/>
    <lineage>
        <taxon>Bacteria</taxon>
        <taxon>Pseudomonadati</taxon>
        <taxon>Bacteroidota</taxon>
        <taxon>Cytophagia</taxon>
        <taxon>Cytophagales</taxon>
        <taxon>Cytophagaceae</taxon>
        <taxon>Spirosoma</taxon>
    </lineage>
</organism>
<dbReference type="HOGENOM" id="CLU_2958483_0_0_10"/>